<evidence type="ECO:0000256" key="1">
    <source>
        <dbReference type="SAM" id="Phobius"/>
    </source>
</evidence>
<name>F4GHV1_PARC1</name>
<dbReference type="HOGENOM" id="CLU_2939387_0_0_12"/>
<keyword evidence="1" id="KW-0812">Transmembrane</keyword>
<protein>
    <submittedName>
        <fullName evidence="2">Uncharacterized protein</fullName>
    </submittedName>
</protein>
<feature type="transmembrane region" description="Helical" evidence="1">
    <location>
        <begin position="29"/>
        <end position="49"/>
    </location>
</feature>
<reference evidence="3" key="1">
    <citation type="submission" date="2011-04" db="EMBL/GenBank/DDBJ databases">
        <title>The complete genome of Spirochaeta coccoides DSM 17374.</title>
        <authorList>
            <person name="Lucas S."/>
            <person name="Copeland A."/>
            <person name="Lapidus A."/>
            <person name="Bruce D."/>
            <person name="Goodwin L."/>
            <person name="Pitluck S."/>
            <person name="Peters L."/>
            <person name="Kyrpides N."/>
            <person name="Mavromatis K."/>
            <person name="Pagani I."/>
            <person name="Ivanova N."/>
            <person name="Ovchinnikova G."/>
            <person name="Lu M."/>
            <person name="Detter J.C."/>
            <person name="Tapia R."/>
            <person name="Han C."/>
            <person name="Land M."/>
            <person name="Hauser L."/>
            <person name="Markowitz V."/>
            <person name="Cheng J.-F."/>
            <person name="Hugenholtz P."/>
            <person name="Woyke T."/>
            <person name="Wu D."/>
            <person name="Spring S."/>
            <person name="Schroeder M."/>
            <person name="Brambilla E."/>
            <person name="Klenk H.-P."/>
            <person name="Eisen J.A."/>
        </authorList>
    </citation>
    <scope>NUCLEOTIDE SEQUENCE [LARGE SCALE GENOMIC DNA]</scope>
    <source>
        <strain evidence="3">ATCC BAA-1237 / DSM 17374 / SPN1</strain>
    </source>
</reference>
<keyword evidence="3" id="KW-1185">Reference proteome</keyword>
<gene>
    <name evidence="2" type="ordered locus">Spico_0840</name>
</gene>
<sequence>MGFVFAIILGIICGLITRSMNIKKGYNGGFGWGFFLSFIGIIVVAVRPFNQNHQRDTSSS</sequence>
<dbReference type="KEGG" id="scc:Spico_0840"/>
<reference evidence="2 3" key="2">
    <citation type="journal article" date="2012" name="Stand. Genomic Sci.">
        <title>Complete genome sequence of the termite hindgut bacterium Spirochaeta coccoides type strain (SPN1(T)), reclassification in the genus Sphaerochaeta as Sphaerochaeta coccoides comb. nov. and emendations of the family Spirochaetaceae and the genus Sphaerochaeta.</title>
        <authorList>
            <person name="Abt B."/>
            <person name="Han C."/>
            <person name="Scheuner C."/>
            <person name="Lu M."/>
            <person name="Lapidus A."/>
            <person name="Nolan M."/>
            <person name="Lucas S."/>
            <person name="Hammon N."/>
            <person name="Deshpande S."/>
            <person name="Cheng J.F."/>
            <person name="Tapia R."/>
            <person name="Goodwin L.A."/>
            <person name="Pitluck S."/>
            <person name="Liolios K."/>
            <person name="Pagani I."/>
            <person name="Ivanova N."/>
            <person name="Mavromatis K."/>
            <person name="Mikhailova N."/>
            <person name="Huntemann M."/>
            <person name="Pati A."/>
            <person name="Chen A."/>
            <person name="Palaniappan K."/>
            <person name="Land M."/>
            <person name="Hauser L."/>
            <person name="Brambilla E.M."/>
            <person name="Rohde M."/>
            <person name="Spring S."/>
            <person name="Gronow S."/>
            <person name="Goker M."/>
            <person name="Woyke T."/>
            <person name="Bristow J."/>
            <person name="Eisen J.A."/>
            <person name="Markowitz V."/>
            <person name="Hugenholtz P."/>
            <person name="Kyrpides N.C."/>
            <person name="Klenk H.P."/>
            <person name="Detter J.C."/>
        </authorList>
    </citation>
    <scope>NUCLEOTIDE SEQUENCE [LARGE SCALE GENOMIC DNA]</scope>
    <source>
        <strain evidence="3">ATCC BAA-1237 / DSM 17374 / SPN1</strain>
    </source>
</reference>
<dbReference type="AlphaFoldDB" id="F4GHV1"/>
<proteinExistence type="predicted"/>
<keyword evidence="1" id="KW-0472">Membrane</keyword>
<evidence type="ECO:0000313" key="2">
    <source>
        <dbReference type="EMBL" id="AEC02064.1"/>
    </source>
</evidence>
<evidence type="ECO:0000313" key="3">
    <source>
        <dbReference type="Proteomes" id="UP000007939"/>
    </source>
</evidence>
<keyword evidence="1" id="KW-1133">Transmembrane helix</keyword>
<accession>F4GHV1</accession>
<organism evidence="2 3">
    <name type="scientific">Parasphaerochaeta coccoides (strain ATCC BAA-1237 / DSM 17374 / SPN1)</name>
    <name type="common">Sphaerochaeta coccoides</name>
    <dbReference type="NCBI Taxonomy" id="760011"/>
    <lineage>
        <taxon>Bacteria</taxon>
        <taxon>Pseudomonadati</taxon>
        <taxon>Spirochaetota</taxon>
        <taxon>Spirochaetia</taxon>
        <taxon>Spirochaetales</taxon>
        <taxon>Sphaerochaetaceae</taxon>
        <taxon>Parasphaerochaeta</taxon>
    </lineage>
</organism>
<dbReference type="Proteomes" id="UP000007939">
    <property type="component" value="Chromosome"/>
</dbReference>
<dbReference type="EMBL" id="CP002659">
    <property type="protein sequence ID" value="AEC02064.1"/>
    <property type="molecule type" value="Genomic_DNA"/>
</dbReference>